<accession>A0A197KI71</accession>
<dbReference type="OrthoDB" id="2407826at2759"/>
<evidence type="ECO:0000256" key="1">
    <source>
        <dbReference type="SAM" id="MobiDB-lite"/>
    </source>
</evidence>
<keyword evidence="4" id="KW-1185">Reference proteome</keyword>
<feature type="signal peptide" evidence="2">
    <location>
        <begin position="1"/>
        <end position="28"/>
    </location>
</feature>
<sequence>MRSPPTYLYLVAVTAALAFASMVVCASAAYEGLLVDKVDTVDTVDQEELSPLLLTGSPEFYREEILGYYHDLALELDTYQQHHQHQQQHHHQQEQHAMATAADDCTNAPQVLVDGINTVETQLATILGSLPFGSVVQYILTSAFKVLLAALDGPGKLIGTALTGVAINLSFGTLKGALSLLALIKFLKPILTPVIDILSTVQTTILSTVSCFAGKGYHLNRLEQPEEEGKAMVETSTTATTEGDEAEKQVQQQEEQEQQQGAVSSPLSVGHCAWIAQNYQQVVSDAIAHNPMVTGRLPEGSSEDLRRLTQGSLSTLEWMQKYSLASNLAPLPDNINDDHSDGVDLAAEFALTGQPFFAGKILGQFMVALLETVNTETGTEVEAGVGRDGDYEHDETVLYALTSLGLTVNLSNALEACLSAASY</sequence>
<keyword evidence="2" id="KW-0732">Signal</keyword>
<proteinExistence type="predicted"/>
<gene>
    <name evidence="3" type="ORF">K457DRAFT_12824</name>
</gene>
<reference evidence="3 4" key="1">
    <citation type="submission" date="2016-05" db="EMBL/GenBank/DDBJ databases">
        <title>Genome sequencing reveals origins of a unique bacterial endosymbiosis in the earliest lineages of terrestrial Fungi.</title>
        <authorList>
            <consortium name="DOE Joint Genome Institute"/>
            <person name="Uehling J."/>
            <person name="Gryganskyi A."/>
            <person name="Hameed K."/>
            <person name="Tschaplinski T."/>
            <person name="Misztal P."/>
            <person name="Wu S."/>
            <person name="Desiro A."/>
            <person name="Vande Pol N."/>
            <person name="Du Z.-Y."/>
            <person name="Zienkiewicz A."/>
            <person name="Zienkiewicz K."/>
            <person name="Morin E."/>
            <person name="Tisserant E."/>
            <person name="Splivallo R."/>
            <person name="Hainaut M."/>
            <person name="Henrissat B."/>
            <person name="Ohm R."/>
            <person name="Kuo A."/>
            <person name="Yan J."/>
            <person name="Lipzen A."/>
            <person name="Nolan M."/>
            <person name="Labutti K."/>
            <person name="Barry K."/>
            <person name="Goldstein A."/>
            <person name="Labbe J."/>
            <person name="Schadt C."/>
            <person name="Tuskan G."/>
            <person name="Grigoriev I."/>
            <person name="Martin F."/>
            <person name="Vilgalys R."/>
            <person name="Bonito G."/>
        </authorList>
    </citation>
    <scope>NUCLEOTIDE SEQUENCE [LARGE SCALE GENOMIC DNA]</scope>
    <source>
        <strain evidence="3 4">AG-77</strain>
    </source>
</reference>
<feature type="region of interest" description="Disordered" evidence="1">
    <location>
        <begin position="223"/>
        <end position="263"/>
    </location>
</feature>
<feature type="chain" id="PRO_5008276898" evidence="2">
    <location>
        <begin position="29"/>
        <end position="423"/>
    </location>
</feature>
<evidence type="ECO:0000313" key="4">
    <source>
        <dbReference type="Proteomes" id="UP000078512"/>
    </source>
</evidence>
<dbReference type="EMBL" id="KV442012">
    <property type="protein sequence ID" value="OAQ36326.1"/>
    <property type="molecule type" value="Genomic_DNA"/>
</dbReference>
<dbReference type="AlphaFoldDB" id="A0A197KI71"/>
<dbReference type="Proteomes" id="UP000078512">
    <property type="component" value="Unassembled WGS sequence"/>
</dbReference>
<name>A0A197KI71_9FUNG</name>
<evidence type="ECO:0000313" key="3">
    <source>
        <dbReference type="EMBL" id="OAQ36326.1"/>
    </source>
</evidence>
<protein>
    <submittedName>
        <fullName evidence="3">Uncharacterized protein</fullName>
    </submittedName>
</protein>
<organism evidence="3 4">
    <name type="scientific">Linnemannia elongata AG-77</name>
    <dbReference type="NCBI Taxonomy" id="1314771"/>
    <lineage>
        <taxon>Eukaryota</taxon>
        <taxon>Fungi</taxon>
        <taxon>Fungi incertae sedis</taxon>
        <taxon>Mucoromycota</taxon>
        <taxon>Mortierellomycotina</taxon>
        <taxon>Mortierellomycetes</taxon>
        <taxon>Mortierellales</taxon>
        <taxon>Mortierellaceae</taxon>
        <taxon>Linnemannia</taxon>
    </lineage>
</organism>
<evidence type="ECO:0000256" key="2">
    <source>
        <dbReference type="SAM" id="SignalP"/>
    </source>
</evidence>